<accession>A0AB72U7X3</accession>
<evidence type="ECO:0000313" key="2">
    <source>
        <dbReference type="Proteomes" id="UP000007127"/>
    </source>
</evidence>
<reference evidence="1 2" key="1">
    <citation type="journal article" date="2012" name="J. Bacteriol.">
        <title>Genome sequence of Thalassospira xiamenensis type strain M-5.</title>
        <authorList>
            <person name="Lai Q."/>
            <person name="Shao Z."/>
        </authorList>
    </citation>
    <scope>NUCLEOTIDE SEQUENCE [LARGE SCALE GENOMIC DNA]</scope>
    <source>
        <strain evidence="1 2">M-5</strain>
    </source>
</reference>
<dbReference type="EMBL" id="CP004388">
    <property type="protein sequence ID" value="AJD50299.1"/>
    <property type="molecule type" value="Genomic_DNA"/>
</dbReference>
<dbReference type="GeneID" id="31925882"/>
<organism evidence="1 2">
    <name type="scientific">Thalassospira xiamenensis M-5 = DSM 17429</name>
    <dbReference type="NCBI Taxonomy" id="1123366"/>
    <lineage>
        <taxon>Bacteria</taxon>
        <taxon>Pseudomonadati</taxon>
        <taxon>Pseudomonadota</taxon>
        <taxon>Alphaproteobacteria</taxon>
        <taxon>Rhodospirillales</taxon>
        <taxon>Thalassospiraceae</taxon>
        <taxon>Thalassospira</taxon>
    </lineage>
</organism>
<name>A0AB72U7X3_9PROT</name>
<protein>
    <submittedName>
        <fullName evidence="1">Uncharacterized protein</fullName>
    </submittedName>
</protein>
<proteinExistence type="predicted"/>
<evidence type="ECO:0000313" key="1">
    <source>
        <dbReference type="EMBL" id="AJD50299.1"/>
    </source>
</evidence>
<dbReference type="Proteomes" id="UP000007127">
    <property type="component" value="Chromosome"/>
</dbReference>
<dbReference type="RefSeq" id="WP_007092558.1">
    <property type="nucleotide sequence ID" value="NZ_CP004388.1"/>
</dbReference>
<gene>
    <name evidence="1" type="ORF">TH3_00865</name>
</gene>
<sequence>MTEQHVMDIFEKRANLEGAQDLDCDVCGPALVFALQAGENTFSLDLPTLLQCLHLAEQKASVPKLGAAWWNSVINHYNIGSSLRETVAGRADNARL</sequence>
<dbReference type="AlphaFoldDB" id="A0AB72U7X3"/>
<dbReference type="KEGG" id="txi:TH3_00865"/>